<evidence type="ECO:0000256" key="1">
    <source>
        <dbReference type="ARBA" id="ARBA00023015"/>
    </source>
</evidence>
<comment type="caution">
    <text evidence="5">The sequence shown here is derived from an EMBL/GenBank/DDBJ whole genome shotgun (WGS) entry which is preliminary data.</text>
</comment>
<dbReference type="Proteomes" id="UP000700706">
    <property type="component" value="Unassembled WGS sequence"/>
</dbReference>
<evidence type="ECO:0000313" key="6">
    <source>
        <dbReference type="Proteomes" id="UP000700706"/>
    </source>
</evidence>
<keyword evidence="1" id="KW-0805">Transcription regulation</keyword>
<evidence type="ECO:0000256" key="3">
    <source>
        <dbReference type="ARBA" id="ARBA00023163"/>
    </source>
</evidence>
<dbReference type="PRINTS" id="PR00038">
    <property type="entry name" value="HTHLUXR"/>
</dbReference>
<sequence length="329" mass="36264">MSSKLPLFSQFVADLHRIGREDDRSIAAWGFDRLGAILGFDCAWYGWARFEPGRTIVQASSTLNLPGDFARYWTTMETQDLVARSLREIPGGVRTYDRDQPVQTDGMIALAERYRIRKWASAMHSRPNRTTVFFASIYRGDARPAAWDDEDLHVLQGAVDHIFLAVQASQRREAAAERAALLVDPSGFAYLGLEASEGLLKSVWPGWTGERLPAPLRRVLQRPGTVTLKGEGVVVSCERDGDTPSGLVRLRLSAIADLDRLTRREREVALLLAAGATHKQAAQALGSAPATIRNQIQAIYDKLGIRSRAELAGAVLQGGNPRDRHARPG</sequence>
<organism evidence="5 6">
    <name type="scientific">Inquilinus limosus</name>
    <dbReference type="NCBI Taxonomy" id="171674"/>
    <lineage>
        <taxon>Bacteria</taxon>
        <taxon>Pseudomonadati</taxon>
        <taxon>Pseudomonadota</taxon>
        <taxon>Alphaproteobacteria</taxon>
        <taxon>Rhodospirillales</taxon>
        <taxon>Rhodospirillaceae</taxon>
        <taxon>Inquilinus</taxon>
    </lineage>
</organism>
<dbReference type="InterPro" id="IPR016032">
    <property type="entry name" value="Sig_transdc_resp-reg_C-effctor"/>
</dbReference>
<dbReference type="InterPro" id="IPR039420">
    <property type="entry name" value="WalR-like"/>
</dbReference>
<dbReference type="Pfam" id="PF00196">
    <property type="entry name" value="GerE"/>
    <property type="match status" value="1"/>
</dbReference>
<keyword evidence="2" id="KW-0238">DNA-binding</keyword>
<dbReference type="PANTHER" id="PTHR43214:SF41">
    <property type="entry name" value="NITRATE_NITRITE RESPONSE REGULATOR PROTEIN NARP"/>
    <property type="match status" value="1"/>
</dbReference>
<dbReference type="PANTHER" id="PTHR43214">
    <property type="entry name" value="TWO-COMPONENT RESPONSE REGULATOR"/>
    <property type="match status" value="1"/>
</dbReference>
<dbReference type="CDD" id="cd06170">
    <property type="entry name" value="LuxR_C_like"/>
    <property type="match status" value="1"/>
</dbReference>
<dbReference type="SMART" id="SM00421">
    <property type="entry name" value="HTH_LUXR"/>
    <property type="match status" value="1"/>
</dbReference>
<dbReference type="GO" id="GO:0006355">
    <property type="term" value="P:regulation of DNA-templated transcription"/>
    <property type="evidence" value="ECO:0007669"/>
    <property type="project" value="InterPro"/>
</dbReference>
<evidence type="ECO:0000256" key="2">
    <source>
        <dbReference type="ARBA" id="ARBA00023125"/>
    </source>
</evidence>
<dbReference type="AlphaFoldDB" id="A0A952KKA3"/>
<accession>A0A952KKA3</accession>
<dbReference type="PROSITE" id="PS50043">
    <property type="entry name" value="HTH_LUXR_2"/>
    <property type="match status" value="1"/>
</dbReference>
<evidence type="ECO:0000259" key="4">
    <source>
        <dbReference type="PROSITE" id="PS50043"/>
    </source>
</evidence>
<protein>
    <submittedName>
        <fullName evidence="5">Helix-turn-helix transcriptional regulator</fullName>
    </submittedName>
</protein>
<dbReference type="SUPFAM" id="SSF46894">
    <property type="entry name" value="C-terminal effector domain of the bipartite response regulators"/>
    <property type="match status" value="1"/>
</dbReference>
<reference evidence="5" key="1">
    <citation type="submission" date="2020-06" db="EMBL/GenBank/DDBJ databases">
        <title>Stable isotope informed genome-resolved metagenomics uncovers potential trophic interactions in rhizosphere soil.</title>
        <authorList>
            <person name="Starr E.P."/>
            <person name="Shi S."/>
            <person name="Blazewicz S.J."/>
            <person name="Koch B.J."/>
            <person name="Probst A.J."/>
            <person name="Hungate B.A."/>
            <person name="Pett-Ridge J."/>
            <person name="Firestone M.K."/>
            <person name="Banfield J.F."/>
        </authorList>
    </citation>
    <scope>NUCLEOTIDE SEQUENCE</scope>
    <source>
        <strain evidence="5">YM_69_17</strain>
    </source>
</reference>
<dbReference type="Gene3D" id="1.10.10.10">
    <property type="entry name" value="Winged helix-like DNA-binding domain superfamily/Winged helix DNA-binding domain"/>
    <property type="match status" value="1"/>
</dbReference>
<feature type="domain" description="HTH luxR-type" evidence="4">
    <location>
        <begin position="254"/>
        <end position="319"/>
    </location>
</feature>
<keyword evidence="3" id="KW-0804">Transcription</keyword>
<dbReference type="GO" id="GO:0003677">
    <property type="term" value="F:DNA binding"/>
    <property type="evidence" value="ECO:0007669"/>
    <property type="project" value="UniProtKB-KW"/>
</dbReference>
<dbReference type="EMBL" id="JAEKLZ010000172">
    <property type="protein sequence ID" value="MBW8725484.1"/>
    <property type="molecule type" value="Genomic_DNA"/>
</dbReference>
<dbReference type="InterPro" id="IPR036388">
    <property type="entry name" value="WH-like_DNA-bd_sf"/>
</dbReference>
<gene>
    <name evidence="5" type="ORF">JF625_10060</name>
</gene>
<name>A0A952KKA3_9PROT</name>
<proteinExistence type="predicted"/>
<dbReference type="InterPro" id="IPR000792">
    <property type="entry name" value="Tscrpt_reg_LuxR_C"/>
</dbReference>
<evidence type="ECO:0000313" key="5">
    <source>
        <dbReference type="EMBL" id="MBW8725484.1"/>
    </source>
</evidence>